<dbReference type="InterPro" id="IPR050204">
    <property type="entry name" value="AraC_XylS_family_regulators"/>
</dbReference>
<dbReference type="SMART" id="SM00342">
    <property type="entry name" value="HTH_ARAC"/>
    <property type="match status" value="1"/>
</dbReference>
<comment type="caution">
    <text evidence="6">The sequence shown here is derived from an EMBL/GenBank/DDBJ whole genome shotgun (WGS) entry which is preliminary data.</text>
</comment>
<dbReference type="Pfam" id="PF12833">
    <property type="entry name" value="HTH_18"/>
    <property type="match status" value="1"/>
</dbReference>
<name>A0ABN3KIM4_9ACTN</name>
<evidence type="ECO:0000256" key="2">
    <source>
        <dbReference type="ARBA" id="ARBA00023125"/>
    </source>
</evidence>
<dbReference type="Gene3D" id="1.10.10.60">
    <property type="entry name" value="Homeodomain-like"/>
    <property type="match status" value="2"/>
</dbReference>
<accession>A0ABN3KIM4</accession>
<keyword evidence="7" id="KW-1185">Reference proteome</keyword>
<evidence type="ECO:0000313" key="6">
    <source>
        <dbReference type="EMBL" id="GAA2458045.1"/>
    </source>
</evidence>
<feature type="domain" description="HTH araC/xylS-type" evidence="5">
    <location>
        <begin position="147"/>
        <end position="245"/>
    </location>
</feature>
<keyword evidence="1" id="KW-0805">Transcription regulation</keyword>
<organism evidence="6 7">
    <name type="scientific">Actinomadura vinacea</name>
    <dbReference type="NCBI Taxonomy" id="115336"/>
    <lineage>
        <taxon>Bacteria</taxon>
        <taxon>Bacillati</taxon>
        <taxon>Actinomycetota</taxon>
        <taxon>Actinomycetes</taxon>
        <taxon>Streptosporangiales</taxon>
        <taxon>Thermomonosporaceae</taxon>
        <taxon>Actinomadura</taxon>
    </lineage>
</organism>
<dbReference type="InterPro" id="IPR018060">
    <property type="entry name" value="HTH_AraC"/>
</dbReference>
<evidence type="ECO:0000256" key="1">
    <source>
        <dbReference type="ARBA" id="ARBA00023015"/>
    </source>
</evidence>
<keyword evidence="2" id="KW-0238">DNA-binding</keyword>
<dbReference type="PROSITE" id="PS01124">
    <property type="entry name" value="HTH_ARAC_FAMILY_2"/>
    <property type="match status" value="1"/>
</dbReference>
<dbReference type="PANTHER" id="PTHR46796:SF13">
    <property type="entry name" value="HTH-TYPE TRANSCRIPTIONAL ACTIVATOR RHAS"/>
    <property type="match status" value="1"/>
</dbReference>
<dbReference type="SUPFAM" id="SSF46689">
    <property type="entry name" value="Homeodomain-like"/>
    <property type="match status" value="1"/>
</dbReference>
<evidence type="ECO:0000256" key="3">
    <source>
        <dbReference type="ARBA" id="ARBA00023163"/>
    </source>
</evidence>
<proteinExistence type="predicted"/>
<sequence length="282" mass="30148">MSSLHRFRVQADAMLTELAGPRWALVLAGGVELETVAGHHLLAEGDAALVDARTAHRITGSGRESYLAVADLRVVAPAYRLPSPLVVRGFGTRHDGVAALVGKCPLENECRPSLFAASYGNLIGAAMTTSWLEDQGTPATERDEAVAAVVAAVTARPGESWTVERMARLVHLSRSALGERFRRALGRGPAEVLREVRMREARRLLGDLSSPVEHVAFAVGYGSTAAFSRAFSSHHGVGPQAWRDASPARDAESREHHPGRGGGRRADQERGRDAVGVQEDAS</sequence>
<dbReference type="EMBL" id="BAAARW010000048">
    <property type="protein sequence ID" value="GAA2458045.1"/>
    <property type="molecule type" value="Genomic_DNA"/>
</dbReference>
<reference evidence="6 7" key="1">
    <citation type="journal article" date="2019" name="Int. J. Syst. Evol. Microbiol.">
        <title>The Global Catalogue of Microorganisms (GCM) 10K type strain sequencing project: providing services to taxonomists for standard genome sequencing and annotation.</title>
        <authorList>
            <consortium name="The Broad Institute Genomics Platform"/>
            <consortium name="The Broad Institute Genome Sequencing Center for Infectious Disease"/>
            <person name="Wu L."/>
            <person name="Ma J."/>
        </authorList>
    </citation>
    <scope>NUCLEOTIDE SEQUENCE [LARGE SCALE GENOMIC DNA]</scope>
    <source>
        <strain evidence="6 7">JCM 3325</strain>
    </source>
</reference>
<dbReference type="Proteomes" id="UP001501231">
    <property type="component" value="Unassembled WGS sequence"/>
</dbReference>
<keyword evidence="3" id="KW-0804">Transcription</keyword>
<dbReference type="PANTHER" id="PTHR46796">
    <property type="entry name" value="HTH-TYPE TRANSCRIPTIONAL ACTIVATOR RHAS-RELATED"/>
    <property type="match status" value="1"/>
</dbReference>
<evidence type="ECO:0000259" key="5">
    <source>
        <dbReference type="PROSITE" id="PS01124"/>
    </source>
</evidence>
<feature type="region of interest" description="Disordered" evidence="4">
    <location>
        <begin position="234"/>
        <end position="282"/>
    </location>
</feature>
<feature type="compositionally biased region" description="Basic and acidic residues" evidence="4">
    <location>
        <begin position="246"/>
        <end position="273"/>
    </location>
</feature>
<gene>
    <name evidence="6" type="ORF">GCM10010191_92270</name>
</gene>
<evidence type="ECO:0000313" key="7">
    <source>
        <dbReference type="Proteomes" id="UP001501231"/>
    </source>
</evidence>
<evidence type="ECO:0000256" key="4">
    <source>
        <dbReference type="SAM" id="MobiDB-lite"/>
    </source>
</evidence>
<protein>
    <recommendedName>
        <fullName evidence="5">HTH araC/xylS-type domain-containing protein</fullName>
    </recommendedName>
</protein>
<dbReference type="InterPro" id="IPR009057">
    <property type="entry name" value="Homeodomain-like_sf"/>
</dbReference>